<evidence type="ECO:0000256" key="1">
    <source>
        <dbReference type="SAM" id="MobiDB-lite"/>
    </source>
</evidence>
<reference evidence="2 3" key="1">
    <citation type="journal article" date="2018" name="Nat. Ecol. Evol.">
        <title>Pezizomycetes genomes reveal the molecular basis of ectomycorrhizal truffle lifestyle.</title>
        <authorList>
            <person name="Murat C."/>
            <person name="Payen T."/>
            <person name="Noel B."/>
            <person name="Kuo A."/>
            <person name="Morin E."/>
            <person name="Chen J."/>
            <person name="Kohler A."/>
            <person name="Krizsan K."/>
            <person name="Balestrini R."/>
            <person name="Da Silva C."/>
            <person name="Montanini B."/>
            <person name="Hainaut M."/>
            <person name="Levati E."/>
            <person name="Barry K.W."/>
            <person name="Belfiori B."/>
            <person name="Cichocki N."/>
            <person name="Clum A."/>
            <person name="Dockter R.B."/>
            <person name="Fauchery L."/>
            <person name="Guy J."/>
            <person name="Iotti M."/>
            <person name="Le Tacon F."/>
            <person name="Lindquist E.A."/>
            <person name="Lipzen A."/>
            <person name="Malagnac F."/>
            <person name="Mello A."/>
            <person name="Molinier V."/>
            <person name="Miyauchi S."/>
            <person name="Poulain J."/>
            <person name="Riccioni C."/>
            <person name="Rubini A."/>
            <person name="Sitrit Y."/>
            <person name="Splivallo R."/>
            <person name="Traeger S."/>
            <person name="Wang M."/>
            <person name="Zifcakova L."/>
            <person name="Wipf D."/>
            <person name="Zambonelli A."/>
            <person name="Paolocci F."/>
            <person name="Nowrousian M."/>
            <person name="Ottonello S."/>
            <person name="Baldrian P."/>
            <person name="Spatafora J.W."/>
            <person name="Henrissat B."/>
            <person name="Nagy L.G."/>
            <person name="Aury J.M."/>
            <person name="Wincker P."/>
            <person name="Grigoriev I.V."/>
            <person name="Bonfante P."/>
            <person name="Martin F.M."/>
        </authorList>
    </citation>
    <scope>NUCLEOTIDE SEQUENCE [LARGE SCALE GENOMIC DNA]</scope>
    <source>
        <strain evidence="2 3">RN42</strain>
    </source>
</reference>
<proteinExistence type="predicted"/>
<gene>
    <name evidence="2" type="ORF">BJ508DRAFT_357818</name>
</gene>
<name>A0A3N4IMR6_ASCIM</name>
<evidence type="ECO:0000313" key="2">
    <source>
        <dbReference type="EMBL" id="RPA86707.1"/>
    </source>
</evidence>
<organism evidence="2 3">
    <name type="scientific">Ascobolus immersus RN42</name>
    <dbReference type="NCBI Taxonomy" id="1160509"/>
    <lineage>
        <taxon>Eukaryota</taxon>
        <taxon>Fungi</taxon>
        <taxon>Dikarya</taxon>
        <taxon>Ascomycota</taxon>
        <taxon>Pezizomycotina</taxon>
        <taxon>Pezizomycetes</taxon>
        <taxon>Pezizales</taxon>
        <taxon>Ascobolaceae</taxon>
        <taxon>Ascobolus</taxon>
    </lineage>
</organism>
<feature type="compositionally biased region" description="Basic and acidic residues" evidence="1">
    <location>
        <begin position="380"/>
        <end position="414"/>
    </location>
</feature>
<sequence>MFRFFSRFRRQPLPPNVARIRIIPKRNLDRAVFGLAIGISVLTSVPQDISRRLDKPIYIPLGFARETQASRENQLAFTEEDLATQKKVFEDIELRNKIKTTVAQRLVAAQNAPPSVAFQKQCRFRFTWLFIKYPSRPPPEYERFCLRITGDSTVLETQPVSSTNVHRMRVIFNPLTVYQAARRAFDATFPALPTTPTGVTTPYIPSEPAGLRFLANLIAEMRKAWKPPSFIPRNHVVVQGLVELVGNGQLAVVEVDMSINPTNLNDLVWRSAVVKYSGKFDPSKEKVKPGQLPTNDWTHALVLANKAITEKRAKAAKHKAAEARWVELEQQQQQEKERAALAMEEEKEKERKAERKKEEEETGMVEVSPDGPKLYVPEPLHSEEHQEGDKDVTTTENHHMPVEEQKKTDKKTELYPDVTDPNQGTKEPNRTKESIEDSEGPRSPEVPEGKKEEEGKHSVDDGRAD</sequence>
<accession>A0A3N4IMR6</accession>
<feature type="region of interest" description="Disordered" evidence="1">
    <location>
        <begin position="334"/>
        <end position="465"/>
    </location>
</feature>
<dbReference type="EMBL" id="ML119648">
    <property type="protein sequence ID" value="RPA86707.1"/>
    <property type="molecule type" value="Genomic_DNA"/>
</dbReference>
<protein>
    <submittedName>
        <fullName evidence="2">Uncharacterized protein</fullName>
    </submittedName>
</protein>
<evidence type="ECO:0000313" key="3">
    <source>
        <dbReference type="Proteomes" id="UP000275078"/>
    </source>
</evidence>
<dbReference type="Proteomes" id="UP000275078">
    <property type="component" value="Unassembled WGS sequence"/>
</dbReference>
<dbReference type="AlphaFoldDB" id="A0A3N4IMR6"/>
<feature type="compositionally biased region" description="Basic and acidic residues" evidence="1">
    <location>
        <begin position="427"/>
        <end position="465"/>
    </location>
</feature>
<keyword evidence="3" id="KW-1185">Reference proteome</keyword>
<feature type="compositionally biased region" description="Basic and acidic residues" evidence="1">
    <location>
        <begin position="334"/>
        <end position="359"/>
    </location>
</feature>